<proteinExistence type="predicted"/>
<accession>A0A3N2C8W2</accession>
<dbReference type="InterPro" id="IPR001647">
    <property type="entry name" value="HTH_TetR"/>
</dbReference>
<protein>
    <submittedName>
        <fullName evidence="6">TetR family transcriptional regulator</fullName>
    </submittedName>
</protein>
<dbReference type="GO" id="GO:0000976">
    <property type="term" value="F:transcription cis-regulatory region binding"/>
    <property type="evidence" value="ECO:0007669"/>
    <property type="project" value="TreeGrafter"/>
</dbReference>
<keyword evidence="3" id="KW-0804">Transcription</keyword>
<keyword evidence="1" id="KW-0805">Transcription regulation</keyword>
<evidence type="ECO:0000259" key="5">
    <source>
        <dbReference type="PROSITE" id="PS50977"/>
    </source>
</evidence>
<name>A0A3N2C8W2_9MICO</name>
<keyword evidence="7" id="KW-1185">Reference proteome</keyword>
<evidence type="ECO:0000313" key="6">
    <source>
        <dbReference type="EMBL" id="ROR83754.1"/>
    </source>
</evidence>
<evidence type="ECO:0000256" key="1">
    <source>
        <dbReference type="ARBA" id="ARBA00023015"/>
    </source>
</evidence>
<dbReference type="Pfam" id="PF00440">
    <property type="entry name" value="TetR_N"/>
    <property type="match status" value="1"/>
</dbReference>
<evidence type="ECO:0000313" key="7">
    <source>
        <dbReference type="Proteomes" id="UP000266915"/>
    </source>
</evidence>
<dbReference type="InterPro" id="IPR025996">
    <property type="entry name" value="MT1864/Rv1816-like_C"/>
</dbReference>
<dbReference type="PANTHER" id="PTHR30055:SF220">
    <property type="entry name" value="TETR-FAMILY REGULATORY PROTEIN"/>
    <property type="match status" value="1"/>
</dbReference>
<dbReference type="InterPro" id="IPR009057">
    <property type="entry name" value="Homeodomain-like_sf"/>
</dbReference>
<dbReference type="AlphaFoldDB" id="A0A3N2C8W2"/>
<dbReference type="SUPFAM" id="SSF48498">
    <property type="entry name" value="Tetracyclin repressor-like, C-terminal domain"/>
    <property type="match status" value="1"/>
</dbReference>
<dbReference type="SUPFAM" id="SSF46689">
    <property type="entry name" value="Homeodomain-like"/>
    <property type="match status" value="1"/>
</dbReference>
<comment type="caution">
    <text evidence="6">The sequence shown here is derived from an EMBL/GenBank/DDBJ whole genome shotgun (WGS) entry which is preliminary data.</text>
</comment>
<gene>
    <name evidence="6" type="ORF">EDD42_3871</name>
</gene>
<evidence type="ECO:0000256" key="4">
    <source>
        <dbReference type="PROSITE-ProRule" id="PRU00335"/>
    </source>
</evidence>
<feature type="domain" description="HTH tetR-type" evidence="5">
    <location>
        <begin position="14"/>
        <end position="74"/>
    </location>
</feature>
<dbReference type="Proteomes" id="UP000266915">
    <property type="component" value="Unassembled WGS sequence"/>
</dbReference>
<feature type="DNA-binding region" description="H-T-H motif" evidence="4">
    <location>
        <begin position="37"/>
        <end position="56"/>
    </location>
</feature>
<sequence>MLLVSRSTTAYHHGNLGPALEDAALELMRTQGHATLSLREVARRAGVSHNAPYHHFGDRTALLKRLSERGMAELLGAMREEREATAGRDPQEAAVRIGSTYVHYAAQYPERFRLIYDPEVCVPGSPSEAMAPLIGGVEAILAETTASLSPGGEPRVIAALTTAVWAAVHGLAELVVAGHISEAEARPALEALLTQR</sequence>
<dbReference type="EMBL" id="RKHL01000001">
    <property type="protein sequence ID" value="ROR83754.1"/>
    <property type="molecule type" value="Genomic_DNA"/>
</dbReference>
<reference evidence="6 7" key="1">
    <citation type="submission" date="2018-11" db="EMBL/GenBank/DDBJ databases">
        <title>Sequencing the genomes of 1000 actinobacteria strains.</title>
        <authorList>
            <person name="Klenk H.-P."/>
        </authorList>
    </citation>
    <scope>NUCLEOTIDE SEQUENCE [LARGE SCALE GENOMIC DNA]</scope>
    <source>
        <strain evidence="6 7">DSM 14012</strain>
    </source>
</reference>
<organism evidence="6 7">
    <name type="scientific">Plantibacter flavus</name>
    <dbReference type="NCBI Taxonomy" id="150123"/>
    <lineage>
        <taxon>Bacteria</taxon>
        <taxon>Bacillati</taxon>
        <taxon>Actinomycetota</taxon>
        <taxon>Actinomycetes</taxon>
        <taxon>Micrococcales</taxon>
        <taxon>Microbacteriaceae</taxon>
        <taxon>Plantibacter</taxon>
    </lineage>
</organism>
<dbReference type="PRINTS" id="PR00455">
    <property type="entry name" value="HTHTETR"/>
</dbReference>
<evidence type="ECO:0000256" key="2">
    <source>
        <dbReference type="ARBA" id="ARBA00023125"/>
    </source>
</evidence>
<dbReference type="InterPro" id="IPR036271">
    <property type="entry name" value="Tet_transcr_reg_TetR-rel_C_sf"/>
</dbReference>
<dbReference type="PROSITE" id="PS50977">
    <property type="entry name" value="HTH_TETR_2"/>
    <property type="match status" value="1"/>
</dbReference>
<dbReference type="PANTHER" id="PTHR30055">
    <property type="entry name" value="HTH-TYPE TRANSCRIPTIONAL REGULATOR RUTR"/>
    <property type="match status" value="1"/>
</dbReference>
<dbReference type="InterPro" id="IPR050109">
    <property type="entry name" value="HTH-type_TetR-like_transc_reg"/>
</dbReference>
<dbReference type="GO" id="GO:0003700">
    <property type="term" value="F:DNA-binding transcription factor activity"/>
    <property type="evidence" value="ECO:0007669"/>
    <property type="project" value="TreeGrafter"/>
</dbReference>
<dbReference type="Gene3D" id="1.10.357.10">
    <property type="entry name" value="Tetracycline Repressor, domain 2"/>
    <property type="match status" value="1"/>
</dbReference>
<evidence type="ECO:0000256" key="3">
    <source>
        <dbReference type="ARBA" id="ARBA00023163"/>
    </source>
</evidence>
<dbReference type="Pfam" id="PF13305">
    <property type="entry name" value="TetR_C_33"/>
    <property type="match status" value="1"/>
</dbReference>
<keyword evidence="2 4" id="KW-0238">DNA-binding</keyword>